<name>A0A7R9GG94_9CRUS</name>
<dbReference type="EMBL" id="OA883836">
    <property type="protein sequence ID" value="CAD7279820.1"/>
    <property type="molecule type" value="Genomic_DNA"/>
</dbReference>
<evidence type="ECO:0000313" key="3">
    <source>
        <dbReference type="Proteomes" id="UP000678499"/>
    </source>
</evidence>
<organism evidence="2">
    <name type="scientific">Notodromas monacha</name>
    <dbReference type="NCBI Taxonomy" id="399045"/>
    <lineage>
        <taxon>Eukaryota</taxon>
        <taxon>Metazoa</taxon>
        <taxon>Ecdysozoa</taxon>
        <taxon>Arthropoda</taxon>
        <taxon>Crustacea</taxon>
        <taxon>Oligostraca</taxon>
        <taxon>Ostracoda</taxon>
        <taxon>Podocopa</taxon>
        <taxon>Podocopida</taxon>
        <taxon>Cypridocopina</taxon>
        <taxon>Cypridoidea</taxon>
        <taxon>Cyprididae</taxon>
        <taxon>Notodromas</taxon>
    </lineage>
</organism>
<proteinExistence type="predicted"/>
<sequence>MAESYVKSAVKSEKSATPEPSPKPAYEWIYLPRDRKKFDGNVLDYVDFRDNFVNAYMSNPKCSPTNQLAILKDLVSGRAAAILRHVKGQGAIETALKVLDEHYESAPLREAELEYELNHFHPIQGDDVIRWEDLTHFVGACLEQHLASDKFENHSALISRLLAKMPLDCRVCWVKKEKKHGYRDLPGVQRLERLHDFIGKIASDLRLAVGPEKGKTQNQTEKKPQKKRLPKEGKYAVVEQQDPPTNPPPAAEKPAPYPGCPLCNEKDRLAKCGIFAKMEPDAQVRKVFEYKLCFNCLNGHSWTNCLSTKVCDADPDCKFRHHPLLHGAKLIKELIPPSPKPEPETPLHTMVEIPVMSTCAEGSPFNTQHTLRLVSLDVRGPSGLKKTVPALLDPGCARTTIKECLARELGLESKATGSILVQTAIGISCRAMGNVSFAFKGSGGTDWFLAEDAASVLDLVTPSIKINWKEWIKQHSDFSDVVISETTLGKAQVIIGIDNKVLMLAKPGTTCMRGKVLAYQTPLGWTVSGCVSNEDGELINAAPSFSSWEYPQKGRALLDEFRRFNSLEEVGIQVRSSGLLYDQEKELKELEKDVQIVGGRFQVSMLWKPSKDPPEVGELESPEGSSLRWITQQCVYVDDLYAGFDSVAEATDMVNRIDKSMAKYGFVMTKWKSNFPEVLAGIPEERQDKSSKVVGETKVSKALGLLWDPETDLFEKFWLEGPKWFSVPEEDWPHQPKVLTQGLDEVKTKSKALSGIFVLMEEPDPYVECNRIIDLVPEEDRKDASKILTFEKDLAKSAQQRFFVDELKRIQKEGKMLFSSGQLAKLMVWLDQEGLLRAETRLGNVQGISDVQKYPIVLPRHAPVSKLVIRDAHCNNAHAGAKLQPPGVLFEFGALFTAAATWCFVWICARFQQLHPSGVDLVLRALFPSSKEFGGHDRHCPENPVRATGCLGLQPEIFLVDHQVSGMSSAPLAASSPAKQVQVQVYKSPSSKYTEDVTNLKSKDAGFNMVLRTGFLDRQLCVSM</sequence>
<accession>A0A7R9GG94</accession>
<feature type="compositionally biased region" description="Basic and acidic residues" evidence="1">
    <location>
        <begin position="212"/>
        <end position="223"/>
    </location>
</feature>
<dbReference type="AlphaFoldDB" id="A0A7R9GG94"/>
<feature type="region of interest" description="Disordered" evidence="1">
    <location>
        <begin position="1"/>
        <end position="22"/>
    </location>
</feature>
<dbReference type="Proteomes" id="UP000678499">
    <property type="component" value="Unassembled WGS sequence"/>
</dbReference>
<keyword evidence="3" id="KW-1185">Reference proteome</keyword>
<feature type="compositionally biased region" description="Pro residues" evidence="1">
    <location>
        <begin position="244"/>
        <end position="255"/>
    </location>
</feature>
<dbReference type="OrthoDB" id="8065733at2759"/>
<gene>
    <name evidence="2" type="ORF">NMOB1V02_LOCUS7485</name>
</gene>
<evidence type="ECO:0000256" key="1">
    <source>
        <dbReference type="SAM" id="MobiDB-lite"/>
    </source>
</evidence>
<protein>
    <recommendedName>
        <fullName evidence="4">Peptidase A2 domain-containing protein</fullName>
    </recommendedName>
</protein>
<dbReference type="PANTHER" id="PTHR47331">
    <property type="entry name" value="PHD-TYPE DOMAIN-CONTAINING PROTEIN"/>
    <property type="match status" value="1"/>
</dbReference>
<dbReference type="PANTHER" id="PTHR47331:SF5">
    <property type="entry name" value="RIBONUCLEASE H"/>
    <property type="match status" value="1"/>
</dbReference>
<evidence type="ECO:0008006" key="4">
    <source>
        <dbReference type="Google" id="ProtNLM"/>
    </source>
</evidence>
<evidence type="ECO:0000313" key="2">
    <source>
        <dbReference type="EMBL" id="CAD7279820.1"/>
    </source>
</evidence>
<reference evidence="2" key="1">
    <citation type="submission" date="2020-11" db="EMBL/GenBank/DDBJ databases">
        <authorList>
            <person name="Tran Van P."/>
        </authorList>
    </citation>
    <scope>NUCLEOTIDE SEQUENCE</scope>
</reference>
<dbReference type="EMBL" id="CAJPEX010001799">
    <property type="protein sequence ID" value="CAG0919972.1"/>
    <property type="molecule type" value="Genomic_DNA"/>
</dbReference>
<feature type="region of interest" description="Disordered" evidence="1">
    <location>
        <begin position="209"/>
        <end position="255"/>
    </location>
</feature>